<dbReference type="Gene3D" id="3.30.420.10">
    <property type="entry name" value="Ribonuclease H-like superfamily/Ribonuclease H"/>
    <property type="match status" value="1"/>
</dbReference>
<feature type="domain" description="Exonuclease" evidence="5">
    <location>
        <begin position="1"/>
        <end position="166"/>
    </location>
</feature>
<keyword evidence="4" id="KW-0269">Exonuclease</keyword>
<dbReference type="GO" id="GO:0006259">
    <property type="term" value="P:DNA metabolic process"/>
    <property type="evidence" value="ECO:0007669"/>
    <property type="project" value="UniProtKB-ARBA"/>
</dbReference>
<dbReference type="InterPro" id="IPR013520">
    <property type="entry name" value="Ribonucl_H"/>
</dbReference>
<dbReference type="GO" id="GO:0003676">
    <property type="term" value="F:nucleic acid binding"/>
    <property type="evidence" value="ECO:0007669"/>
    <property type="project" value="InterPro"/>
</dbReference>
<dbReference type="PANTHER" id="PTHR11046:SF0">
    <property type="entry name" value="OLIGORIBONUCLEASE, MITOCHONDRIAL"/>
    <property type="match status" value="1"/>
</dbReference>
<evidence type="ECO:0000256" key="3">
    <source>
        <dbReference type="ARBA" id="ARBA00022801"/>
    </source>
</evidence>
<proteinExistence type="inferred from homology"/>
<evidence type="ECO:0000313" key="7">
    <source>
        <dbReference type="Proteomes" id="UP000006811"/>
    </source>
</evidence>
<dbReference type="PANTHER" id="PTHR11046">
    <property type="entry name" value="OLIGORIBONUCLEASE, MITOCHONDRIAL"/>
    <property type="match status" value="1"/>
</dbReference>
<dbReference type="GO" id="GO:0000175">
    <property type="term" value="F:3'-5'-RNA exonuclease activity"/>
    <property type="evidence" value="ECO:0007669"/>
    <property type="project" value="InterPro"/>
</dbReference>
<protein>
    <submittedName>
        <fullName evidence="6">Oligoribonuclease</fullName>
    </submittedName>
</protein>
<dbReference type="InterPro" id="IPR012337">
    <property type="entry name" value="RNaseH-like_sf"/>
</dbReference>
<name>F7WZR6_9GAMM</name>
<dbReference type="SUPFAM" id="SSF53098">
    <property type="entry name" value="Ribonuclease H-like"/>
    <property type="match status" value="1"/>
</dbReference>
<dbReference type="Proteomes" id="UP000006811">
    <property type="component" value="Chromosome"/>
</dbReference>
<reference evidence="6 7" key="1">
    <citation type="journal article" date="2011" name="Appl. Environ. Microbiol.">
        <title>The genome of Buchnera aphidicola from the aphid Cinara tujafilina provides new clues about the evolutionary history of metabolic losses in bacterial endosymbionts.</title>
        <authorList>
            <person name="Lamelas A."/>
            <person name="Gosalbes M.J."/>
            <person name="Moya A."/>
            <person name="Latorre A."/>
        </authorList>
    </citation>
    <scope>NUCLEOTIDE SEQUENCE [LARGE SCALE GENOMIC DNA]</scope>
    <source>
        <strain evidence="7">Cinara tujafilina</strain>
    </source>
</reference>
<dbReference type="InterPro" id="IPR022894">
    <property type="entry name" value="Oligoribonuclease"/>
</dbReference>
<evidence type="ECO:0000256" key="2">
    <source>
        <dbReference type="ARBA" id="ARBA00022722"/>
    </source>
</evidence>
<dbReference type="InterPro" id="IPR036397">
    <property type="entry name" value="RNaseH_sf"/>
</dbReference>
<gene>
    <name evidence="6" type="primary">orn</name>
    <name evidence="6" type="ORF">BCTU_381</name>
</gene>
<dbReference type="AlphaFoldDB" id="F7WZR6"/>
<dbReference type="SMART" id="SM00479">
    <property type="entry name" value="EXOIII"/>
    <property type="match status" value="1"/>
</dbReference>
<keyword evidence="7" id="KW-1185">Reference proteome</keyword>
<dbReference type="NCBIfam" id="NF003765">
    <property type="entry name" value="PRK05359.1"/>
    <property type="match status" value="1"/>
</dbReference>
<evidence type="ECO:0000259" key="5">
    <source>
        <dbReference type="SMART" id="SM00479"/>
    </source>
</evidence>
<dbReference type="HOGENOM" id="CLU_064761_2_0_6"/>
<accession>F7WZR6</accession>
<comment type="similarity">
    <text evidence="1">Belongs to the oligoribonuclease family.</text>
</comment>
<keyword evidence="3" id="KW-0378">Hydrolase</keyword>
<dbReference type="CDD" id="cd06135">
    <property type="entry name" value="Orn"/>
    <property type="match status" value="1"/>
</dbReference>
<evidence type="ECO:0000256" key="4">
    <source>
        <dbReference type="ARBA" id="ARBA00022839"/>
    </source>
</evidence>
<organism evidence="6 7">
    <name type="scientific">Buchnera aphidicola</name>
    <name type="common">Cinara tujafilina</name>
    <dbReference type="NCBI Taxonomy" id="261317"/>
    <lineage>
        <taxon>Bacteria</taxon>
        <taxon>Pseudomonadati</taxon>
        <taxon>Pseudomonadota</taxon>
        <taxon>Gammaproteobacteria</taxon>
        <taxon>Enterobacterales</taxon>
        <taxon>Erwiniaceae</taxon>
        <taxon>Buchnera</taxon>
    </lineage>
</organism>
<sequence>MTGLNPKIDRILEIASIITDKNLNILAKGPNIPLYHNKTVLKNMHSLTYSIHQKNGLIKEIKKSKYVEKDAERKTIKFLKKWVKIYTSPICGNSISQDRNFLKKFMPKLESYFHYRNIDVSTIKELVQRWNPTLINQIKKKNIHRALPDIYESIKELLFYKKFFSIN</sequence>
<keyword evidence="2" id="KW-0540">Nuclease</keyword>
<dbReference type="eggNOG" id="COG1949">
    <property type="taxonomic scope" value="Bacteria"/>
</dbReference>
<dbReference type="KEGG" id="baj:BCTU_381"/>
<dbReference type="EMBL" id="CP001817">
    <property type="protein sequence ID" value="AEH39942.1"/>
    <property type="molecule type" value="Genomic_DNA"/>
</dbReference>
<dbReference type="Pfam" id="PF00929">
    <property type="entry name" value="RNase_T"/>
    <property type="match status" value="1"/>
</dbReference>
<evidence type="ECO:0000313" key="6">
    <source>
        <dbReference type="EMBL" id="AEH39942.1"/>
    </source>
</evidence>
<evidence type="ECO:0000256" key="1">
    <source>
        <dbReference type="ARBA" id="ARBA00009921"/>
    </source>
</evidence>